<protein>
    <submittedName>
        <fullName evidence="3">DUF2207 domain-containing protein</fullName>
    </submittedName>
</protein>
<keyword evidence="1" id="KW-1133">Transmembrane helix</keyword>
<evidence type="ECO:0000313" key="3">
    <source>
        <dbReference type="EMBL" id="QDZ40257.1"/>
    </source>
</evidence>
<evidence type="ECO:0000313" key="4">
    <source>
        <dbReference type="Proteomes" id="UP000318453"/>
    </source>
</evidence>
<proteinExistence type="predicted"/>
<keyword evidence="4" id="KW-1185">Reference proteome</keyword>
<feature type="domain" description="DUF2207" evidence="2">
    <location>
        <begin position="49"/>
        <end position="237"/>
    </location>
</feature>
<dbReference type="AlphaFoldDB" id="A0A5B8NMV2"/>
<reference evidence="3" key="1">
    <citation type="submission" date="2019-08" db="EMBL/GenBank/DDBJ databases">
        <title>Carotenoids and Carotenoid Binding Proteins in the Halophilic Cyanobacterium Euhalothece sp. ZM00.</title>
        <authorList>
            <person name="Cho S.M."/>
            <person name="Song J.Y."/>
            <person name="Park Y.-I."/>
        </authorList>
    </citation>
    <scope>NUCLEOTIDE SEQUENCE [LARGE SCALE GENOMIC DNA]</scope>
    <source>
        <strain evidence="3">Z-M001</strain>
    </source>
</reference>
<sequence length="327" mass="34999">MPLSKKSLNPLISAILALFTFSVVIGLNQTLSPPSQAETTNQSNLPEERILSYQSEMVVNEDASLDVVETITVKATGDEIQRGIYRDVQLEAPFQPGQASYEVVDVLRNGDSTHYWLENLDNKKRINIYDPDVEIDPGNYTYTIQYETERQLDFSQGDTDRLYWNVTGQNWTFPIDQVRTKVFLPNEIPEEEIQLDAFTGTEGAKGESYEAQLDGGGNPTFATTHTLAPQEGLSIIVDFPSGYVERPGFLESLYYAFVTFIRALVATLIFFVTFFLLIFTAVMLSGKSSGSSASGIGGTGGGSGGFGGGGGGGGSGGGGGGCGGGGA</sequence>
<feature type="transmembrane region" description="Helical" evidence="1">
    <location>
        <begin position="253"/>
        <end position="279"/>
    </location>
</feature>
<dbReference type="KEGG" id="enn:FRE64_10020"/>
<name>A0A5B8NMV2_9CHRO</name>
<dbReference type="Pfam" id="PF09972">
    <property type="entry name" value="DUF2207"/>
    <property type="match status" value="1"/>
</dbReference>
<evidence type="ECO:0000259" key="2">
    <source>
        <dbReference type="Pfam" id="PF09972"/>
    </source>
</evidence>
<dbReference type="EMBL" id="CP042326">
    <property type="protein sequence ID" value="QDZ40257.1"/>
    <property type="molecule type" value="Genomic_DNA"/>
</dbReference>
<organism evidence="3 4">
    <name type="scientific">Euhalothece natronophila Z-M001</name>
    <dbReference type="NCBI Taxonomy" id="522448"/>
    <lineage>
        <taxon>Bacteria</taxon>
        <taxon>Bacillati</taxon>
        <taxon>Cyanobacteriota</taxon>
        <taxon>Cyanophyceae</taxon>
        <taxon>Oscillatoriophycideae</taxon>
        <taxon>Chroococcales</taxon>
        <taxon>Halothecacae</taxon>
        <taxon>Halothece cluster</taxon>
        <taxon>Euhalothece</taxon>
    </lineage>
</organism>
<evidence type="ECO:0000256" key="1">
    <source>
        <dbReference type="SAM" id="Phobius"/>
    </source>
</evidence>
<keyword evidence="1" id="KW-0812">Transmembrane</keyword>
<dbReference type="Proteomes" id="UP000318453">
    <property type="component" value="Chromosome"/>
</dbReference>
<gene>
    <name evidence="3" type="ORF">FRE64_10020</name>
</gene>
<dbReference type="RefSeq" id="WP_146295940.1">
    <property type="nucleotide sequence ID" value="NZ_CP042326.1"/>
</dbReference>
<keyword evidence="1" id="KW-0472">Membrane</keyword>
<dbReference type="InterPro" id="IPR018702">
    <property type="entry name" value="DUF2207"/>
</dbReference>
<dbReference type="OrthoDB" id="9767603at2"/>
<accession>A0A5B8NMV2</accession>